<dbReference type="OrthoDB" id="9833455at2759"/>
<dbReference type="PANTHER" id="PTHR47395:SF1">
    <property type="entry name" value="BPI FOLD-CONTAINING FAMILY B MEMBER 1"/>
    <property type="match status" value="1"/>
</dbReference>
<sequence>MAGPWTFTLICGLLAATLVQATLSPPAVLSLGPEVIKEKLTQSLKNRNAAGILQQLPLLSAVQKQKSWGIPFLSGLVNAVKNYIFWLKVTSANLLQLQVQPSEASQNLMVKIPLDMVAGLNTPLVKTIVQMRIEAEVQAIIQVESSERGHSRFILTNCLTSQGRLHIILLRKFSFLVNFLANKVMGFLVPTLPQMVISELCPVIRAAFEDVCADLLRLVRVPISLGFTHLEFELLSPAIKSSAIQLNLRAKLSDSQGKVTNMFNDSLASLTLPTLNSAPFSLIVRQDVVNSAVVALLSPEKLAVLLDHVFPKLARQLKSSISLISEKAANQLGPTQIVKIFTQNTPVLLLREGNAKVAQQIVFEVFATNEAGCPFFTLGIEASSEAQFYTEGNRVMLNLNKISSDRIYRMNSGIGLFNADLLKDIVTKILFSILLPNENGKLRSGITISMIKTLGFEEAAVSVTNDALVITSARS</sequence>
<name>A0A2Y9D9Q3_TRIMA</name>
<evidence type="ECO:0000313" key="4">
    <source>
        <dbReference type="RefSeq" id="XP_004370642.1"/>
    </source>
</evidence>
<dbReference type="KEGG" id="tmu:101358117"/>
<dbReference type="PIRSF" id="PIRSF037186">
    <property type="entry name" value="PLUNC_long_form"/>
    <property type="match status" value="1"/>
</dbReference>
<dbReference type="Proteomes" id="UP000248480">
    <property type="component" value="Unplaced"/>
</dbReference>
<accession>A0A2Y9D9Q3</accession>
<dbReference type="PANTHER" id="PTHR47395">
    <property type="entry name" value="BPI FOLD-CONTAINING FAMILY B MEMBER 1"/>
    <property type="match status" value="1"/>
</dbReference>
<dbReference type="SUPFAM" id="SSF55394">
    <property type="entry name" value="Bactericidal permeability-increasing protein, BPI"/>
    <property type="match status" value="2"/>
</dbReference>
<protein>
    <submittedName>
        <fullName evidence="4">BPI fold-containing family B member 1</fullName>
    </submittedName>
</protein>
<feature type="domain" description="Lipid-binding serum glycoprotein N-terminal" evidence="2">
    <location>
        <begin position="36"/>
        <end position="257"/>
    </location>
</feature>
<dbReference type="RefSeq" id="XP_004370642.1">
    <property type="nucleotide sequence ID" value="XM_004370585.1"/>
</dbReference>
<dbReference type="Pfam" id="PF01273">
    <property type="entry name" value="LBP_BPI_CETP"/>
    <property type="match status" value="1"/>
</dbReference>
<dbReference type="FunCoup" id="A0A2Y9D9Q3">
    <property type="interactions" value="137"/>
</dbReference>
<proteinExistence type="predicted"/>
<dbReference type="GeneID" id="101358117"/>
<dbReference type="GO" id="GO:0034144">
    <property type="term" value="P:negative regulation of toll-like receptor 4 signaling pathway"/>
    <property type="evidence" value="ECO:0007669"/>
    <property type="project" value="TreeGrafter"/>
</dbReference>
<dbReference type="SMART" id="SM00328">
    <property type="entry name" value="BPI1"/>
    <property type="match status" value="1"/>
</dbReference>
<reference evidence="4" key="1">
    <citation type="submission" date="2025-08" db="UniProtKB">
        <authorList>
            <consortium name="RefSeq"/>
        </authorList>
    </citation>
    <scope>IDENTIFICATION</scope>
</reference>
<dbReference type="Gene3D" id="3.15.20.10">
    <property type="entry name" value="Bactericidal permeability-increasing protein, domain 2"/>
    <property type="match status" value="1"/>
</dbReference>
<dbReference type="InterPro" id="IPR017943">
    <property type="entry name" value="Bactericidal_perm-incr_a/b_dom"/>
</dbReference>
<evidence type="ECO:0000313" key="3">
    <source>
        <dbReference type="Proteomes" id="UP000248480"/>
    </source>
</evidence>
<evidence type="ECO:0000259" key="2">
    <source>
        <dbReference type="SMART" id="SM00328"/>
    </source>
</evidence>
<keyword evidence="3" id="KW-1185">Reference proteome</keyword>
<dbReference type="GO" id="GO:0002227">
    <property type="term" value="P:innate immune response in mucosa"/>
    <property type="evidence" value="ECO:0007669"/>
    <property type="project" value="TreeGrafter"/>
</dbReference>
<keyword evidence="1" id="KW-0732">Signal</keyword>
<dbReference type="InterPro" id="IPR017942">
    <property type="entry name" value="Lipid-bd_serum_glycop_N"/>
</dbReference>
<feature type="chain" id="PRO_5015991901" evidence="1">
    <location>
        <begin position="22"/>
        <end position="475"/>
    </location>
</feature>
<dbReference type="Gene3D" id="3.15.10.10">
    <property type="entry name" value="Bactericidal permeability-increasing protein, domain 1"/>
    <property type="match status" value="1"/>
</dbReference>
<dbReference type="GO" id="GO:0008289">
    <property type="term" value="F:lipid binding"/>
    <property type="evidence" value="ECO:0007669"/>
    <property type="project" value="InterPro"/>
</dbReference>
<organism evidence="3 4">
    <name type="scientific">Trichechus manatus latirostris</name>
    <name type="common">Florida manatee</name>
    <dbReference type="NCBI Taxonomy" id="127582"/>
    <lineage>
        <taxon>Eukaryota</taxon>
        <taxon>Metazoa</taxon>
        <taxon>Chordata</taxon>
        <taxon>Craniata</taxon>
        <taxon>Vertebrata</taxon>
        <taxon>Euteleostomi</taxon>
        <taxon>Mammalia</taxon>
        <taxon>Eutheria</taxon>
        <taxon>Afrotheria</taxon>
        <taxon>Sirenia</taxon>
        <taxon>Trichechidae</taxon>
        <taxon>Trichechus</taxon>
    </lineage>
</organism>
<dbReference type="InterPro" id="IPR001124">
    <property type="entry name" value="Lipid-bd_serum_glycop_C"/>
</dbReference>
<dbReference type="CTD" id="92747"/>
<evidence type="ECO:0000256" key="1">
    <source>
        <dbReference type="SAM" id="SignalP"/>
    </source>
</evidence>
<dbReference type="AlphaFoldDB" id="A0A2Y9D9Q3"/>
<dbReference type="Pfam" id="PF02886">
    <property type="entry name" value="LBP_BPI_CETP_C"/>
    <property type="match status" value="1"/>
</dbReference>
<feature type="signal peptide" evidence="1">
    <location>
        <begin position="1"/>
        <end position="21"/>
    </location>
</feature>
<dbReference type="InParanoid" id="A0A2Y9D9Q3"/>
<dbReference type="STRING" id="127582.A0A2Y9D9Q3"/>
<dbReference type="GO" id="GO:0070062">
    <property type="term" value="C:extracellular exosome"/>
    <property type="evidence" value="ECO:0007669"/>
    <property type="project" value="TreeGrafter"/>
</dbReference>
<gene>
    <name evidence="4" type="primary">BPIFB1</name>
</gene>
<dbReference type="InterPro" id="IPR021193">
    <property type="entry name" value="Bpifb1"/>
</dbReference>